<dbReference type="RefSeq" id="WP_212780257.1">
    <property type="nucleotide sequence ID" value="NZ_BMAY01000002.1"/>
</dbReference>
<dbReference type="InterPro" id="IPR006439">
    <property type="entry name" value="HAD-SF_hydro_IA"/>
</dbReference>
<dbReference type="GO" id="GO:0008253">
    <property type="term" value="F:5'-nucleotidase activity"/>
    <property type="evidence" value="ECO:0007669"/>
    <property type="project" value="InterPro"/>
</dbReference>
<dbReference type="PANTHER" id="PTHR47478">
    <property type="match status" value="1"/>
</dbReference>
<dbReference type="InterPro" id="IPR023214">
    <property type="entry name" value="HAD_sf"/>
</dbReference>
<reference evidence="1" key="1">
    <citation type="submission" date="2020-08" db="EMBL/GenBank/DDBJ databases">
        <title>Taxonomic study for Lactobacillus species isolated from hardwood bark.</title>
        <authorList>
            <person name="Tohno M."/>
            <person name="Tanizawa Y."/>
        </authorList>
    </citation>
    <scope>NUCLEOTIDE SEQUENCE</scope>
    <source>
        <strain evidence="1">B40</strain>
    </source>
</reference>
<sequence>MTRYQQIILDVDDTLIDSKKTENYSIKTLFARHNWKLTPELQKAYHTWNQGLWRKLEQGEISYDELSVRTFGDFMRDHMNLEVDGRALINEYRSYFGQCHELLPGARDFLKYAKRQGYQLAVLSNGESFMQHKRLKDAGIEDMFDLIVISDETGSQKPEAAIFDYFFAKSQVAPEKTVFFGDGLKSDILGAENYGFDSIWYNHRHRKDTIGLHPLFEVDTYEEFIKLLQHDFKKTW</sequence>
<gene>
    <name evidence="1" type="ORF">LCB40_04410</name>
</gene>
<name>A0A916QFX5_9LACO</name>
<dbReference type="SFLD" id="SFLDG01135">
    <property type="entry name" value="C1.5.6:_HAD__Beta-PGM__Phospha"/>
    <property type="match status" value="1"/>
</dbReference>
<dbReference type="SUPFAM" id="SSF56784">
    <property type="entry name" value="HAD-like"/>
    <property type="match status" value="1"/>
</dbReference>
<dbReference type="PANTHER" id="PTHR47478:SF1">
    <property type="entry name" value="PYRIMIDINE 5'-NUCLEOTIDASE YJJG"/>
    <property type="match status" value="1"/>
</dbReference>
<dbReference type="Gene3D" id="3.40.50.1000">
    <property type="entry name" value="HAD superfamily/HAD-like"/>
    <property type="match status" value="1"/>
</dbReference>
<dbReference type="SFLD" id="SFLDG01129">
    <property type="entry name" value="C1.5:_HAD__Beta-PGM__Phosphata"/>
    <property type="match status" value="1"/>
</dbReference>
<dbReference type="InterPro" id="IPR023198">
    <property type="entry name" value="PGP-like_dom2"/>
</dbReference>
<dbReference type="InterPro" id="IPR036412">
    <property type="entry name" value="HAD-like_sf"/>
</dbReference>
<comment type="caution">
    <text evidence="1">The sequence shown here is derived from an EMBL/GenBank/DDBJ whole genome shotgun (WGS) entry which is preliminary data.</text>
</comment>
<evidence type="ECO:0000313" key="1">
    <source>
        <dbReference type="EMBL" id="GFZ26561.1"/>
    </source>
</evidence>
<dbReference type="PRINTS" id="PR00413">
    <property type="entry name" value="HADHALOGNASE"/>
</dbReference>
<keyword evidence="1" id="KW-0378">Hydrolase</keyword>
<dbReference type="NCBIfam" id="TIGR01509">
    <property type="entry name" value="HAD-SF-IA-v3"/>
    <property type="match status" value="1"/>
</dbReference>
<protein>
    <submittedName>
        <fullName evidence="1">HAD family hydrolase</fullName>
    </submittedName>
</protein>
<dbReference type="Gene3D" id="1.10.150.240">
    <property type="entry name" value="Putative phosphatase, domain 2"/>
    <property type="match status" value="1"/>
</dbReference>
<organism evidence="1 2">
    <name type="scientific">Lactobacillus corticis</name>
    <dbReference type="NCBI Taxonomy" id="2201249"/>
    <lineage>
        <taxon>Bacteria</taxon>
        <taxon>Bacillati</taxon>
        <taxon>Bacillota</taxon>
        <taxon>Bacilli</taxon>
        <taxon>Lactobacillales</taxon>
        <taxon>Lactobacillaceae</taxon>
        <taxon>Lactobacillus</taxon>
    </lineage>
</organism>
<dbReference type="Proteomes" id="UP000677218">
    <property type="component" value="Unassembled WGS sequence"/>
</dbReference>
<dbReference type="NCBIfam" id="TIGR01549">
    <property type="entry name" value="HAD-SF-IA-v1"/>
    <property type="match status" value="1"/>
</dbReference>
<keyword evidence="2" id="KW-1185">Reference proteome</keyword>
<dbReference type="AlphaFoldDB" id="A0A916QFX5"/>
<dbReference type="InterPro" id="IPR052550">
    <property type="entry name" value="Pyrimidine_5'-ntase_YjjG"/>
</dbReference>
<dbReference type="SFLD" id="SFLDS00003">
    <property type="entry name" value="Haloacid_Dehalogenase"/>
    <property type="match status" value="1"/>
</dbReference>
<evidence type="ECO:0000313" key="2">
    <source>
        <dbReference type="Proteomes" id="UP000677218"/>
    </source>
</evidence>
<dbReference type="EMBL" id="BMAY01000002">
    <property type="protein sequence ID" value="GFZ26561.1"/>
    <property type="molecule type" value="Genomic_DNA"/>
</dbReference>
<accession>A0A916QFX5</accession>
<dbReference type="NCBIfam" id="TIGR02254">
    <property type="entry name" value="YjjG_YfnB"/>
    <property type="match status" value="1"/>
</dbReference>
<dbReference type="InterPro" id="IPR011951">
    <property type="entry name" value="HAD-SF_hydro_IA_YjjG/PynA"/>
</dbReference>
<dbReference type="Pfam" id="PF00702">
    <property type="entry name" value="Hydrolase"/>
    <property type="match status" value="1"/>
</dbReference>
<proteinExistence type="predicted"/>